<dbReference type="Pfam" id="PF13432">
    <property type="entry name" value="TPR_16"/>
    <property type="match status" value="1"/>
</dbReference>
<gene>
    <name evidence="5" type="ORF">SAMN06295933_0658</name>
</gene>
<dbReference type="Gene3D" id="1.25.40.10">
    <property type="entry name" value="Tetratricopeptide repeat domain"/>
    <property type="match status" value="1"/>
</dbReference>
<sequence length="379" mass="43038">MSLLSLFRKKKTTASENRAPSHSSVAAKTKTGLADTRAAIDELSKAVKDTPEAVEIYLALGNLYRSQGEIERAAQIRNSLIVRPGLAPATKARALYELGRDFSRGGFLDRAVSAFEKAQEIEGESPEILTELAIIAAGSREFEKAAFYYSKLNQPLQESHYLARCAEAEFSYGDENIALDTLKKALRIYPSSTESWLLILARLKKNGSLDKFRKKFREALQSIPRHLRFVLVEGLLSESTIFGDTPTSISTADTVKNYSFYEVMVQEIEAADPDVSMHYYGAKLLQLCKKDEEASLWLEKTLILNQNFWLARLELFNLAQEQQQLTPSFKNQLDFFVNIAHNIKRFTCSSCGFKRDRIFFVCPRCRSWHSITFRKELNQ</sequence>
<dbReference type="PANTHER" id="PTHR45586">
    <property type="entry name" value="TPR REPEAT-CONTAINING PROTEIN PA4667"/>
    <property type="match status" value="1"/>
</dbReference>
<protein>
    <submittedName>
        <fullName evidence="5">Lipopolysaccharide biosynthesis regulator YciM, contains six TPR domains and a predicted metal-binding C-terminal domain</fullName>
    </submittedName>
</protein>
<name>A0A1X7CCR5_9BACT</name>
<evidence type="ECO:0000256" key="2">
    <source>
        <dbReference type="ARBA" id="ARBA00022803"/>
    </source>
</evidence>
<dbReference type="InterPro" id="IPR051012">
    <property type="entry name" value="CellSynth/LPSAsmb/PSIAsmb"/>
</dbReference>
<dbReference type="STRING" id="1519643.SAMN06295933_0658"/>
<dbReference type="InterPro" id="IPR019734">
    <property type="entry name" value="TPR_rpt"/>
</dbReference>
<evidence type="ECO:0000313" key="5">
    <source>
        <dbReference type="EMBL" id="SME93928.1"/>
    </source>
</evidence>
<keyword evidence="2 3" id="KW-0802">TPR repeat</keyword>
<dbReference type="Proteomes" id="UP000192906">
    <property type="component" value="Unassembled WGS sequence"/>
</dbReference>
<dbReference type="PANTHER" id="PTHR45586:SF1">
    <property type="entry name" value="LIPOPOLYSACCHARIDE ASSEMBLY PROTEIN B"/>
    <property type="match status" value="1"/>
</dbReference>
<accession>A0A1X7CCR5</accession>
<dbReference type="OrthoDB" id="507476at2"/>
<dbReference type="AlphaFoldDB" id="A0A1X7CCR5"/>
<reference evidence="6" key="1">
    <citation type="submission" date="2017-04" db="EMBL/GenBank/DDBJ databases">
        <authorList>
            <person name="Varghese N."/>
            <person name="Submissions S."/>
        </authorList>
    </citation>
    <scope>NUCLEOTIDE SEQUENCE [LARGE SCALE GENOMIC DNA]</scope>
    <source>
        <strain evidence="6">K3S</strain>
    </source>
</reference>
<feature type="region of interest" description="Disordered" evidence="4">
    <location>
        <begin position="10"/>
        <end position="29"/>
    </location>
</feature>
<dbReference type="PROSITE" id="PS50005">
    <property type="entry name" value="TPR"/>
    <property type="match status" value="1"/>
</dbReference>
<dbReference type="SUPFAM" id="SSF48452">
    <property type="entry name" value="TPR-like"/>
    <property type="match status" value="1"/>
</dbReference>
<dbReference type="InterPro" id="IPR011990">
    <property type="entry name" value="TPR-like_helical_dom_sf"/>
</dbReference>
<evidence type="ECO:0000313" key="6">
    <source>
        <dbReference type="Proteomes" id="UP000192906"/>
    </source>
</evidence>
<organism evidence="5 6">
    <name type="scientific">Desulfovibrio gilichinskyi</name>
    <dbReference type="NCBI Taxonomy" id="1519643"/>
    <lineage>
        <taxon>Bacteria</taxon>
        <taxon>Pseudomonadati</taxon>
        <taxon>Thermodesulfobacteriota</taxon>
        <taxon>Desulfovibrionia</taxon>
        <taxon>Desulfovibrionales</taxon>
        <taxon>Desulfovibrionaceae</taxon>
        <taxon>Desulfovibrio</taxon>
    </lineage>
</organism>
<dbReference type="EMBL" id="FWZU01000001">
    <property type="protein sequence ID" value="SME93928.1"/>
    <property type="molecule type" value="Genomic_DNA"/>
</dbReference>
<evidence type="ECO:0000256" key="4">
    <source>
        <dbReference type="SAM" id="MobiDB-lite"/>
    </source>
</evidence>
<evidence type="ECO:0000256" key="3">
    <source>
        <dbReference type="PROSITE-ProRule" id="PRU00339"/>
    </source>
</evidence>
<keyword evidence="6" id="KW-1185">Reference proteome</keyword>
<proteinExistence type="predicted"/>
<keyword evidence="1" id="KW-0677">Repeat</keyword>
<dbReference type="SMART" id="SM00028">
    <property type="entry name" value="TPR"/>
    <property type="match status" value="4"/>
</dbReference>
<dbReference type="RefSeq" id="WP_085098196.1">
    <property type="nucleotide sequence ID" value="NZ_FWZU01000001.1"/>
</dbReference>
<evidence type="ECO:0000256" key="1">
    <source>
        <dbReference type="ARBA" id="ARBA00022737"/>
    </source>
</evidence>
<feature type="compositionally biased region" description="Polar residues" evidence="4">
    <location>
        <begin position="14"/>
        <end position="26"/>
    </location>
</feature>
<feature type="repeat" description="TPR" evidence="3">
    <location>
        <begin position="92"/>
        <end position="125"/>
    </location>
</feature>